<gene>
    <name evidence="10" type="ORF">Pmani_001729</name>
</gene>
<dbReference type="AlphaFoldDB" id="A0AAE1QK02"/>
<evidence type="ECO:0000259" key="8">
    <source>
        <dbReference type="Pfam" id="PF08221"/>
    </source>
</evidence>
<dbReference type="Pfam" id="PF08221">
    <property type="entry name" value="HTH_9"/>
    <property type="match status" value="1"/>
</dbReference>
<dbReference type="Gene3D" id="1.10.10.10">
    <property type="entry name" value="Winged helix-like DNA-binding domain superfamily/Winged helix DNA-binding domain"/>
    <property type="match status" value="4"/>
</dbReference>
<evidence type="ECO:0000256" key="2">
    <source>
        <dbReference type="ARBA" id="ARBA00007206"/>
    </source>
</evidence>
<evidence type="ECO:0000259" key="9">
    <source>
        <dbReference type="Pfam" id="PF22536"/>
    </source>
</evidence>
<reference evidence="10" key="1">
    <citation type="submission" date="2023-11" db="EMBL/GenBank/DDBJ databases">
        <title>Genome assemblies of two species of porcelain crab, Petrolisthes cinctipes and Petrolisthes manimaculis (Anomura: Porcellanidae).</title>
        <authorList>
            <person name="Angst P."/>
        </authorList>
    </citation>
    <scope>NUCLEOTIDE SEQUENCE</scope>
    <source>
        <strain evidence="10">PB745_02</strain>
        <tissue evidence="10">Gill</tissue>
    </source>
</reference>
<feature type="domain" description="DNA-directed RNA polymerase III subunit RPC3 winged-helix" evidence="9">
    <location>
        <begin position="339"/>
        <end position="415"/>
    </location>
</feature>
<evidence type="ECO:0000256" key="4">
    <source>
        <dbReference type="ARBA" id="ARBA00023163"/>
    </source>
</evidence>
<dbReference type="PANTHER" id="PTHR12949:SF0">
    <property type="entry name" value="DNA-DIRECTED RNA POLYMERASE III SUBUNIT RPC3"/>
    <property type="match status" value="1"/>
</dbReference>
<dbReference type="PANTHER" id="PTHR12949">
    <property type="entry name" value="RNA POLYMERASE III DNA DIRECTED -RELATED"/>
    <property type="match status" value="1"/>
</dbReference>
<accession>A0AAE1QK02</accession>
<feature type="domain" description="RNA polymerase III subunit RPC82-related helix-turn-helix" evidence="8">
    <location>
        <begin position="8"/>
        <end position="63"/>
    </location>
</feature>
<evidence type="ECO:0000259" key="7">
    <source>
        <dbReference type="Pfam" id="PF05645"/>
    </source>
</evidence>
<feature type="domain" description="RNA polymerase III Rpc82 C -terminal" evidence="7">
    <location>
        <begin position="158"/>
        <end position="333"/>
    </location>
</feature>
<comment type="function">
    <text evidence="6">DNA-dependent RNA polymerase catalyzes the transcription of DNA into RNA using the four ribonucleoside triphosphates as substrates. Specific core component of RNA polymerase III which synthesizes small RNAs, such as 5S rRNA and tRNAs.</text>
</comment>
<dbReference type="GO" id="GO:0003697">
    <property type="term" value="F:single-stranded DNA binding"/>
    <property type="evidence" value="ECO:0007669"/>
    <property type="project" value="UniProtKB-UniRule"/>
</dbReference>
<organism evidence="10 11">
    <name type="scientific">Petrolisthes manimaculis</name>
    <dbReference type="NCBI Taxonomy" id="1843537"/>
    <lineage>
        <taxon>Eukaryota</taxon>
        <taxon>Metazoa</taxon>
        <taxon>Ecdysozoa</taxon>
        <taxon>Arthropoda</taxon>
        <taxon>Crustacea</taxon>
        <taxon>Multicrustacea</taxon>
        <taxon>Malacostraca</taxon>
        <taxon>Eumalacostraca</taxon>
        <taxon>Eucarida</taxon>
        <taxon>Decapoda</taxon>
        <taxon>Pleocyemata</taxon>
        <taxon>Anomura</taxon>
        <taxon>Galatheoidea</taxon>
        <taxon>Porcellanidae</taxon>
        <taxon>Petrolisthes</taxon>
    </lineage>
</organism>
<sequence length="546" mass="62422">MSLQLMKLTDKILNEYYGNIVAQVGKMLFERGSHPLRDIHRLTGLPRSKVAEALAVLIQHNLVLVEEWRPNIPSYNLLYDRVFLILRFPRYVFLVREQFGEEGEMVVDVILKEGQATASHIIVTSCVKLLEASENAAGGSSITSSSYELKHVTLRNHLIKLIENGFIQRCPSPQTLGKPCPSMSIKEDELHSFPPELLDLKALQQEIQARRAGNTNPDISHPNTDVLWRINYERFHVEFRDSEIRNSIHRRVDPLAGECLGAMLKLSYKTSDPWAPTLNPVSVAEIRDQLKDLKYLNQYLKILEEQSGGCVQLVGDAGGGQYRLNLANAVNTLTHALIYNIIQDRYGSKAARVFRLIHKNSMMEQEQIAEISMIGKKDAYTLCSRLFRDNFLQLHELRKTYAPSPANKTIYLFHVDINSVVRNILEWCYKALYNLIVQRETRGSENRRLLEKRTRVDSIVENLRQSGGTDDQIKEVEEMLSPRKKWKERRGNTSLPLVWRNGRKGEVDEQIKNDSGLKDERYACSAVSRLPESGVKSIGDTHGVRY</sequence>
<evidence type="ECO:0000256" key="3">
    <source>
        <dbReference type="ARBA" id="ARBA00022478"/>
    </source>
</evidence>
<dbReference type="Gene3D" id="6.10.140.1450">
    <property type="match status" value="1"/>
</dbReference>
<dbReference type="Proteomes" id="UP001292094">
    <property type="component" value="Unassembled WGS sequence"/>
</dbReference>
<comment type="subunit">
    <text evidence="6">Component of the RNA polymerase III (Pol III) complex consisting of 17 subunits.</text>
</comment>
<keyword evidence="11" id="KW-1185">Reference proteome</keyword>
<keyword evidence="4 6" id="KW-0804">Transcription</keyword>
<evidence type="ECO:0000313" key="10">
    <source>
        <dbReference type="EMBL" id="KAK4327803.1"/>
    </source>
</evidence>
<evidence type="ECO:0000313" key="11">
    <source>
        <dbReference type="Proteomes" id="UP001292094"/>
    </source>
</evidence>
<evidence type="ECO:0000256" key="5">
    <source>
        <dbReference type="ARBA" id="ARBA00023242"/>
    </source>
</evidence>
<dbReference type="InterPro" id="IPR008806">
    <property type="entry name" value="RNA_pol_III_Rpc82_C"/>
</dbReference>
<comment type="similarity">
    <text evidence="2 6">Belongs to the eukaryotic RPC3/POLR3C RNA polymerase subunit family.</text>
</comment>
<dbReference type="Pfam" id="PF05645">
    <property type="entry name" value="RNA_pol_Rpc82"/>
    <property type="match status" value="1"/>
</dbReference>
<dbReference type="Pfam" id="PF20912">
    <property type="entry name" value="RPC3_helical"/>
    <property type="match status" value="1"/>
</dbReference>
<protein>
    <recommendedName>
        <fullName evidence="6">DNA-directed RNA polymerase III subunit RPC3</fullName>
        <shortName evidence="6">RNA polymerase III subunit C3</shortName>
    </recommendedName>
</protein>
<keyword evidence="3 6" id="KW-0240">DNA-directed RNA polymerase</keyword>
<dbReference type="GO" id="GO:0005666">
    <property type="term" value="C:RNA polymerase III complex"/>
    <property type="evidence" value="ECO:0007669"/>
    <property type="project" value="UniProtKB-UniRule"/>
</dbReference>
<proteinExistence type="inferred from homology"/>
<evidence type="ECO:0000256" key="1">
    <source>
        <dbReference type="ARBA" id="ARBA00004123"/>
    </source>
</evidence>
<comment type="subcellular location">
    <subcellularLocation>
        <location evidence="1 6">Nucleus</location>
    </subcellularLocation>
</comment>
<dbReference type="InterPro" id="IPR055207">
    <property type="entry name" value="POLR3C_WHD"/>
</dbReference>
<dbReference type="InterPro" id="IPR039748">
    <property type="entry name" value="RPC3"/>
</dbReference>
<keyword evidence="5 6" id="KW-0539">Nucleus</keyword>
<evidence type="ECO:0000256" key="6">
    <source>
        <dbReference type="RuleBase" id="RU367076"/>
    </source>
</evidence>
<dbReference type="EMBL" id="JAWZYT010000122">
    <property type="protein sequence ID" value="KAK4327803.1"/>
    <property type="molecule type" value="Genomic_DNA"/>
</dbReference>
<dbReference type="GO" id="GO:0006351">
    <property type="term" value="P:DNA-templated transcription"/>
    <property type="evidence" value="ECO:0007669"/>
    <property type="project" value="InterPro"/>
</dbReference>
<comment type="caution">
    <text evidence="10">The sequence shown here is derived from an EMBL/GenBank/DDBJ whole genome shotgun (WGS) entry which is preliminary data.</text>
</comment>
<dbReference type="Pfam" id="PF22536">
    <property type="entry name" value="WHD_POLR3C"/>
    <property type="match status" value="1"/>
</dbReference>
<dbReference type="InterPro" id="IPR036388">
    <property type="entry name" value="WH-like_DNA-bd_sf"/>
</dbReference>
<name>A0AAE1QK02_9EUCA</name>
<dbReference type="InterPro" id="IPR013197">
    <property type="entry name" value="RNA_pol_III_RPC82-rel_HTH"/>
</dbReference>